<dbReference type="GO" id="GO:0007029">
    <property type="term" value="P:endoplasmic reticulum organization"/>
    <property type="evidence" value="ECO:0007669"/>
    <property type="project" value="InterPro"/>
</dbReference>
<dbReference type="InterPro" id="IPR009787">
    <property type="entry name" value="Jagunal"/>
</dbReference>
<evidence type="ECO:0000256" key="3">
    <source>
        <dbReference type="ARBA" id="ARBA00022692"/>
    </source>
</evidence>
<dbReference type="OMA" id="YSFRMVV"/>
<comment type="subcellular location">
    <subcellularLocation>
        <location evidence="1">Endoplasmic reticulum membrane</location>
        <topology evidence="1">Multi-pass membrane protein</topology>
    </subcellularLocation>
</comment>
<evidence type="ECO:0000256" key="2">
    <source>
        <dbReference type="ARBA" id="ARBA00008462"/>
    </source>
</evidence>
<sequence>MHQRGPGNGRPSGTDGSDFSYRMVVDSRYKKVAEYKSRLSVLIFTQAIIQLLAAVNVFLSTTKMEELDKIAVSSSVICFISLFIGELGRKRSRASFLKLYMLGSSIAVLISTANLSRSAYVVQVIKDFSSWGTSMLELSKVATGLLGFVVQLYTISTTTSLIRNMAPPKRTA</sequence>
<dbReference type="Gramene" id="CDP12847">
    <property type="protein sequence ID" value="CDP12847"/>
    <property type="gene ID" value="GSCOC_T00037519001"/>
</dbReference>
<evidence type="ECO:0000256" key="6">
    <source>
        <dbReference type="ARBA" id="ARBA00023136"/>
    </source>
</evidence>
<dbReference type="GO" id="GO:0016192">
    <property type="term" value="P:vesicle-mediated transport"/>
    <property type="evidence" value="ECO:0007669"/>
    <property type="project" value="TreeGrafter"/>
</dbReference>
<feature type="transmembrane region" description="Helical" evidence="7">
    <location>
        <begin position="99"/>
        <end position="121"/>
    </location>
</feature>
<dbReference type="OrthoDB" id="1915239at2759"/>
<dbReference type="AlphaFoldDB" id="A0A068UX27"/>
<evidence type="ECO:0000313" key="9">
    <source>
        <dbReference type="Proteomes" id="UP000295252"/>
    </source>
</evidence>
<keyword evidence="6 7" id="KW-0472">Membrane</keyword>
<keyword evidence="3 7" id="KW-0812">Transmembrane</keyword>
<dbReference type="Pfam" id="PF07086">
    <property type="entry name" value="Jagunal"/>
    <property type="match status" value="1"/>
</dbReference>
<gene>
    <name evidence="8" type="ORF">GSCOC_T00037519001</name>
</gene>
<evidence type="ECO:0000256" key="1">
    <source>
        <dbReference type="ARBA" id="ARBA00004477"/>
    </source>
</evidence>
<comment type="similarity">
    <text evidence="2">Belongs to the jagunal family.</text>
</comment>
<evidence type="ECO:0000313" key="8">
    <source>
        <dbReference type="EMBL" id="CDP12847.1"/>
    </source>
</evidence>
<protein>
    <recommendedName>
        <fullName evidence="10">Protein jagunal homolog 1-like</fullName>
    </recommendedName>
</protein>
<dbReference type="EMBL" id="HG739155">
    <property type="protein sequence ID" value="CDP12847.1"/>
    <property type="molecule type" value="Genomic_DNA"/>
</dbReference>
<organism evidence="8 9">
    <name type="scientific">Coffea canephora</name>
    <name type="common">Robusta coffee</name>
    <dbReference type="NCBI Taxonomy" id="49390"/>
    <lineage>
        <taxon>Eukaryota</taxon>
        <taxon>Viridiplantae</taxon>
        <taxon>Streptophyta</taxon>
        <taxon>Embryophyta</taxon>
        <taxon>Tracheophyta</taxon>
        <taxon>Spermatophyta</taxon>
        <taxon>Magnoliopsida</taxon>
        <taxon>eudicotyledons</taxon>
        <taxon>Gunneridae</taxon>
        <taxon>Pentapetalae</taxon>
        <taxon>asterids</taxon>
        <taxon>lamiids</taxon>
        <taxon>Gentianales</taxon>
        <taxon>Rubiaceae</taxon>
        <taxon>Ixoroideae</taxon>
        <taxon>Gardenieae complex</taxon>
        <taxon>Bertiereae - Coffeeae clade</taxon>
        <taxon>Coffeeae</taxon>
        <taxon>Coffea</taxon>
    </lineage>
</organism>
<evidence type="ECO:0000256" key="5">
    <source>
        <dbReference type="ARBA" id="ARBA00022989"/>
    </source>
</evidence>
<evidence type="ECO:0000256" key="4">
    <source>
        <dbReference type="ARBA" id="ARBA00022824"/>
    </source>
</evidence>
<dbReference type="PANTHER" id="PTHR20955:SF1">
    <property type="entry name" value="PROTEIN JAGUNAL HOMOLOG 1"/>
    <property type="match status" value="1"/>
</dbReference>
<dbReference type="Proteomes" id="UP000295252">
    <property type="component" value="Chromosome IX"/>
</dbReference>
<keyword evidence="9" id="KW-1185">Reference proteome</keyword>
<dbReference type="STRING" id="49390.A0A068UX27"/>
<dbReference type="InParanoid" id="A0A068UX27"/>
<dbReference type="FunCoup" id="A0A068UX27">
    <property type="interactions" value="1164"/>
</dbReference>
<name>A0A068UX27_COFCA</name>
<feature type="transmembrane region" description="Helical" evidence="7">
    <location>
        <begin position="39"/>
        <end position="58"/>
    </location>
</feature>
<dbReference type="PhylomeDB" id="A0A068UX27"/>
<dbReference type="GO" id="GO:0005789">
    <property type="term" value="C:endoplasmic reticulum membrane"/>
    <property type="evidence" value="ECO:0007669"/>
    <property type="project" value="UniProtKB-SubCell"/>
</dbReference>
<keyword evidence="5 7" id="KW-1133">Transmembrane helix</keyword>
<reference evidence="9" key="1">
    <citation type="journal article" date="2014" name="Science">
        <title>The coffee genome provides insight into the convergent evolution of caffeine biosynthesis.</title>
        <authorList>
            <person name="Denoeud F."/>
            <person name="Carretero-Paulet L."/>
            <person name="Dereeper A."/>
            <person name="Droc G."/>
            <person name="Guyot R."/>
            <person name="Pietrella M."/>
            <person name="Zheng C."/>
            <person name="Alberti A."/>
            <person name="Anthony F."/>
            <person name="Aprea G."/>
            <person name="Aury J.M."/>
            <person name="Bento P."/>
            <person name="Bernard M."/>
            <person name="Bocs S."/>
            <person name="Campa C."/>
            <person name="Cenci A."/>
            <person name="Combes M.C."/>
            <person name="Crouzillat D."/>
            <person name="Da Silva C."/>
            <person name="Daddiego L."/>
            <person name="De Bellis F."/>
            <person name="Dussert S."/>
            <person name="Garsmeur O."/>
            <person name="Gayraud T."/>
            <person name="Guignon V."/>
            <person name="Jahn K."/>
            <person name="Jamilloux V."/>
            <person name="Joet T."/>
            <person name="Labadie K."/>
            <person name="Lan T."/>
            <person name="Leclercq J."/>
            <person name="Lepelley M."/>
            <person name="Leroy T."/>
            <person name="Li L.T."/>
            <person name="Librado P."/>
            <person name="Lopez L."/>
            <person name="Munoz A."/>
            <person name="Noel B."/>
            <person name="Pallavicini A."/>
            <person name="Perrotta G."/>
            <person name="Poncet V."/>
            <person name="Pot D."/>
            <person name="Priyono X."/>
            <person name="Rigoreau M."/>
            <person name="Rouard M."/>
            <person name="Rozas J."/>
            <person name="Tranchant-Dubreuil C."/>
            <person name="VanBuren R."/>
            <person name="Zhang Q."/>
            <person name="Andrade A.C."/>
            <person name="Argout X."/>
            <person name="Bertrand B."/>
            <person name="de Kochko A."/>
            <person name="Graziosi G."/>
            <person name="Henry R.J."/>
            <person name="Jayarama X."/>
            <person name="Ming R."/>
            <person name="Nagai C."/>
            <person name="Rounsley S."/>
            <person name="Sankoff D."/>
            <person name="Giuliano G."/>
            <person name="Albert V.A."/>
            <person name="Wincker P."/>
            <person name="Lashermes P."/>
        </authorList>
    </citation>
    <scope>NUCLEOTIDE SEQUENCE [LARGE SCALE GENOMIC DNA]</scope>
    <source>
        <strain evidence="9">cv. DH200-94</strain>
    </source>
</reference>
<feature type="transmembrane region" description="Helical" evidence="7">
    <location>
        <begin position="70"/>
        <end position="87"/>
    </location>
</feature>
<feature type="transmembrane region" description="Helical" evidence="7">
    <location>
        <begin position="141"/>
        <end position="162"/>
    </location>
</feature>
<proteinExistence type="inferred from homology"/>
<dbReference type="PANTHER" id="PTHR20955">
    <property type="entry name" value="PROTEIN JAGUNAL HOMOLOG 1"/>
    <property type="match status" value="1"/>
</dbReference>
<evidence type="ECO:0008006" key="10">
    <source>
        <dbReference type="Google" id="ProtNLM"/>
    </source>
</evidence>
<accession>A0A068UX27</accession>
<evidence type="ECO:0000256" key="7">
    <source>
        <dbReference type="SAM" id="Phobius"/>
    </source>
</evidence>
<keyword evidence="4" id="KW-0256">Endoplasmic reticulum</keyword>